<protein>
    <submittedName>
        <fullName evidence="1">Uncharacterized protein</fullName>
    </submittedName>
</protein>
<proteinExistence type="predicted"/>
<name>A0A8J6DYC1_9EUKA</name>
<keyword evidence="2" id="KW-1185">Reference proteome</keyword>
<reference evidence="1" key="1">
    <citation type="submission" date="2021-05" db="EMBL/GenBank/DDBJ databases">
        <title>A free-living protist that lacks canonical eukaryotic 1 DNA replication and segregation systems.</title>
        <authorList>
            <person name="Salas-Leiva D.E."/>
            <person name="Tromer E.C."/>
            <person name="Curtis B.A."/>
            <person name="Jerlstrom-Hultqvist J."/>
            <person name="Kolisko M."/>
            <person name="Yi Z."/>
            <person name="Salas-Leiva J.S."/>
            <person name="Gallot-Lavallee L."/>
            <person name="Kops G.J.P.L."/>
            <person name="Archibald J.M."/>
            <person name="Simpson A.G.B."/>
            <person name="Roger A.J."/>
        </authorList>
    </citation>
    <scope>NUCLEOTIDE SEQUENCE</scope>
    <source>
        <strain evidence="1">BICM</strain>
    </source>
</reference>
<sequence>MDAVNTTATGVNAGTLAFSAPEEIAVRKAGKKLSHREQQAADVYHVGLTMLGAMAPDYFDFCRRLLSLITGDLVAASTVDDDALCIALLATVAVTDALREILSGMLATHPEVRCKMDLIDMGPDHAVGHPEALGQPADRSNASAECPSCLTDRTRVDSKGLHVSASEEGVEYNGVIAEPLRPCRLLGHRVQTPSAITKSIDGSRPDQHAIWGLR</sequence>
<evidence type="ECO:0000313" key="2">
    <source>
        <dbReference type="Proteomes" id="UP000717585"/>
    </source>
</evidence>
<accession>A0A8J6DYC1</accession>
<dbReference type="Proteomes" id="UP000717585">
    <property type="component" value="Unassembled WGS sequence"/>
</dbReference>
<dbReference type="AlphaFoldDB" id="A0A8J6DYC1"/>
<evidence type="ECO:0000313" key="1">
    <source>
        <dbReference type="EMBL" id="KAG9391959.1"/>
    </source>
</evidence>
<organism evidence="1 2">
    <name type="scientific">Carpediemonas membranifera</name>
    <dbReference type="NCBI Taxonomy" id="201153"/>
    <lineage>
        <taxon>Eukaryota</taxon>
        <taxon>Metamonada</taxon>
        <taxon>Carpediemonas-like organisms</taxon>
        <taxon>Carpediemonas</taxon>
    </lineage>
</organism>
<dbReference type="EMBL" id="JAHDYR010000042">
    <property type="protein sequence ID" value="KAG9391959.1"/>
    <property type="molecule type" value="Genomic_DNA"/>
</dbReference>
<gene>
    <name evidence="1" type="ORF">J8273_6762</name>
</gene>
<comment type="caution">
    <text evidence="1">The sequence shown here is derived from an EMBL/GenBank/DDBJ whole genome shotgun (WGS) entry which is preliminary data.</text>
</comment>